<comment type="caution">
    <text evidence="1">The sequence shown here is derived from an EMBL/GenBank/DDBJ whole genome shotgun (WGS) entry which is preliminary data.</text>
</comment>
<dbReference type="RefSeq" id="WP_021198705.1">
    <property type="nucleotide sequence ID" value="NZ_ATAO01000079.1"/>
</dbReference>
<gene>
    <name evidence="1" type="ORF">L687_12460</name>
</gene>
<proteinExistence type="predicted"/>
<sequence length="139" mass="16016">MAHGIERDAGGILGLLELVEEHQEAIEFELIAAGLRWRDIGSDAFTWRDLFVLVRRWQKLPGNALGAAVHGHEVPSWIEQVLAVLVDQVQATNFLLRRGKGARPKRLARWWEKRKQQKFGRDPIPISQFDDWWESAGKR</sequence>
<dbReference type="Proteomes" id="UP000016033">
    <property type="component" value="Unassembled WGS sequence"/>
</dbReference>
<evidence type="ECO:0000313" key="2">
    <source>
        <dbReference type="Proteomes" id="UP000016033"/>
    </source>
</evidence>
<protein>
    <submittedName>
        <fullName evidence="1">Uncharacterized protein</fullName>
    </submittedName>
</protein>
<dbReference type="PATRIC" id="fig|1333857.3.peg.721"/>
<organism evidence="1 2">
    <name type="scientific">Microbacterium maritypicum MF109</name>
    <dbReference type="NCBI Taxonomy" id="1333857"/>
    <lineage>
        <taxon>Bacteria</taxon>
        <taxon>Bacillati</taxon>
        <taxon>Actinomycetota</taxon>
        <taxon>Actinomycetes</taxon>
        <taxon>Micrococcales</taxon>
        <taxon>Microbacteriaceae</taxon>
        <taxon>Microbacterium</taxon>
    </lineage>
</organism>
<accession>T5KYM9</accession>
<reference evidence="1 2" key="1">
    <citation type="journal article" date="2013" name="Genome Announc.">
        <title>Whole-genome sequences of five oyster-associated bacteria show potential for crude oil hydrocarbon degradation.</title>
        <authorList>
            <person name="Chauhan A."/>
            <person name="Green S."/>
            <person name="Pathak A."/>
            <person name="Thomas J."/>
            <person name="Venkatramanan R."/>
        </authorList>
    </citation>
    <scope>NUCLEOTIDE SEQUENCE [LARGE SCALE GENOMIC DNA]</scope>
    <source>
        <strain evidence="1 2">MF109</strain>
    </source>
</reference>
<evidence type="ECO:0000313" key="1">
    <source>
        <dbReference type="EMBL" id="EQM83425.1"/>
    </source>
</evidence>
<name>T5KYM9_MICMQ</name>
<dbReference type="AlphaFoldDB" id="T5KYM9"/>
<dbReference type="EMBL" id="ATAO01000079">
    <property type="protein sequence ID" value="EQM83425.1"/>
    <property type="molecule type" value="Genomic_DNA"/>
</dbReference>